<evidence type="ECO:0000256" key="5">
    <source>
        <dbReference type="ARBA" id="ARBA00023125"/>
    </source>
</evidence>
<dbReference type="GO" id="GO:0004879">
    <property type="term" value="F:nuclear receptor activity"/>
    <property type="evidence" value="ECO:0007669"/>
    <property type="project" value="TreeGrafter"/>
</dbReference>
<keyword evidence="5" id="KW-0238">DNA-binding</keyword>
<evidence type="ECO:0000256" key="4">
    <source>
        <dbReference type="ARBA" id="ARBA00023015"/>
    </source>
</evidence>
<evidence type="ECO:0000256" key="7">
    <source>
        <dbReference type="ARBA" id="ARBA00023170"/>
    </source>
</evidence>
<dbReference type="PANTHER" id="PTHR24082">
    <property type="entry name" value="NUCLEAR HORMONE RECEPTOR"/>
    <property type="match status" value="1"/>
</dbReference>
<accession>A0A7I8W4L7</accession>
<sequence length="789" mass="92230">MTSLTDHTMNTLEYKGKIANYSPADQIYCDDDSTKAVKKKTKRRVLLKKTILPPCQICGSVATGFHYGANTCEACKIFFRRSTLQYFKYQKCIDEGMSRTRIKIGRYSREMHSKNKMELEKLSQLSSQRLIYLPKFSDVDDSLTKFGNFIESISQVKWSKEIENFDEVILQVNEIIETGFFPKDEYHSILCVLGIEIDDRRIMCDLFSKVKEIKLRQWLPFLKSLPGLSGMDDRAFAKLICSNCAKIRTILSISKVVQWEDNGLAIYLNDKKLMITMESVHSTVGKDLYEYGHNLQNYKKNMGISDLELIIVSLLKMFEPRKDIPQLSLAYNRLISSFTRYLETTYGESYHLHLGKLVNYFAEYEEKLLLISKFMEQNKEYLRALVSNESKPKLKRKVNYKKTILPPCQVCGDLATGLHYGTNTCEACKIFFRRSVTKYLSYKCQTGRNFCIADDNHTFHCKKCRYQKCIDEGMSKTRIKIGRYSKEMHKKNELVLRNTPNSIYALPQFTYADEVLIYCLDFANRFSSIKWSEEMEDFSLNVKKARNAVEDGFFGTEDYHNVFVITGQEIDGRKDIMILASEIQQTFFRLFMPFVKRIPGFRELDNRLVVKLILDNLDLIRPLFIMTSVYNWRVGELHMDLNDERIILKRDQIKQVVGYDVMSDSSLANTYRKAACFTKEEQLLLFLVNLLQANTEFKHFTSACNQMTLVLTRYLKQKYNDSYHIRLGQLVNFLAVIREEAYKRGCNKHQNLLYLTEIYKSPKLELLLGRPTSTENYYHTFLNMLDNSY</sequence>
<dbReference type="EMBL" id="CAJFCJ010000015">
    <property type="protein sequence ID" value="CAD5121733.1"/>
    <property type="molecule type" value="Genomic_DNA"/>
</dbReference>
<dbReference type="InterPro" id="IPR001628">
    <property type="entry name" value="Znf_hrmn_rcpt"/>
</dbReference>
<evidence type="ECO:0000256" key="1">
    <source>
        <dbReference type="ARBA" id="ARBA00022723"/>
    </source>
</evidence>
<dbReference type="GO" id="GO:0000978">
    <property type="term" value="F:RNA polymerase II cis-regulatory region sequence-specific DNA binding"/>
    <property type="evidence" value="ECO:0007669"/>
    <property type="project" value="TreeGrafter"/>
</dbReference>
<keyword evidence="1" id="KW-0479">Metal-binding</keyword>
<dbReference type="GO" id="GO:0045944">
    <property type="term" value="P:positive regulation of transcription by RNA polymerase II"/>
    <property type="evidence" value="ECO:0007669"/>
    <property type="project" value="TreeGrafter"/>
</dbReference>
<feature type="domain" description="Nuclear receptor" evidence="9">
    <location>
        <begin position="405"/>
        <end position="481"/>
    </location>
</feature>
<organism evidence="10 11">
    <name type="scientific">Dimorphilus gyrociliatus</name>
    <dbReference type="NCBI Taxonomy" id="2664684"/>
    <lineage>
        <taxon>Eukaryota</taxon>
        <taxon>Metazoa</taxon>
        <taxon>Spiralia</taxon>
        <taxon>Lophotrochozoa</taxon>
        <taxon>Annelida</taxon>
        <taxon>Polychaeta</taxon>
        <taxon>Polychaeta incertae sedis</taxon>
        <taxon>Dinophilidae</taxon>
        <taxon>Dimorphilus</taxon>
    </lineage>
</organism>
<keyword evidence="4" id="KW-0805">Transcription regulation</keyword>
<reference evidence="10 11" key="1">
    <citation type="submission" date="2020-08" db="EMBL/GenBank/DDBJ databases">
        <authorList>
            <person name="Hejnol A."/>
        </authorList>
    </citation>
    <scope>NUCLEOTIDE SEQUENCE [LARGE SCALE GENOMIC DNA]</scope>
</reference>
<evidence type="ECO:0000256" key="3">
    <source>
        <dbReference type="ARBA" id="ARBA00022833"/>
    </source>
</evidence>
<gene>
    <name evidence="10" type="ORF">DGYR_LOCUS9646</name>
</gene>
<evidence type="ECO:0000313" key="10">
    <source>
        <dbReference type="EMBL" id="CAD5121733.1"/>
    </source>
</evidence>
<keyword evidence="6" id="KW-0804">Transcription</keyword>
<evidence type="ECO:0000259" key="9">
    <source>
        <dbReference type="PROSITE" id="PS51030"/>
    </source>
</evidence>
<keyword evidence="7" id="KW-0675">Receptor</keyword>
<dbReference type="Pfam" id="PF00105">
    <property type="entry name" value="zf-C4"/>
    <property type="match status" value="2"/>
</dbReference>
<dbReference type="OrthoDB" id="6058386at2759"/>
<dbReference type="PROSITE" id="PS00031">
    <property type="entry name" value="NUCLEAR_REC_DBD_1"/>
    <property type="match status" value="2"/>
</dbReference>
<dbReference type="CDD" id="cd06916">
    <property type="entry name" value="NR_DBD_like"/>
    <property type="match status" value="1"/>
</dbReference>
<dbReference type="AlphaFoldDB" id="A0A7I8W4L7"/>
<evidence type="ECO:0000256" key="2">
    <source>
        <dbReference type="ARBA" id="ARBA00022771"/>
    </source>
</evidence>
<evidence type="ECO:0000256" key="8">
    <source>
        <dbReference type="ARBA" id="ARBA00023242"/>
    </source>
</evidence>
<dbReference type="GO" id="GO:0008270">
    <property type="term" value="F:zinc ion binding"/>
    <property type="evidence" value="ECO:0007669"/>
    <property type="project" value="UniProtKB-KW"/>
</dbReference>
<dbReference type="Gene3D" id="3.30.50.10">
    <property type="entry name" value="Erythroid Transcription Factor GATA-1, subunit A"/>
    <property type="match status" value="2"/>
</dbReference>
<evidence type="ECO:0000313" key="11">
    <source>
        <dbReference type="Proteomes" id="UP000549394"/>
    </source>
</evidence>
<keyword evidence="2" id="KW-0863">Zinc-finger</keyword>
<proteinExistence type="predicted"/>
<dbReference type="SMART" id="SM00399">
    <property type="entry name" value="ZnF_C4"/>
    <property type="match status" value="2"/>
</dbReference>
<dbReference type="InterPro" id="IPR050234">
    <property type="entry name" value="Nuclear_hormone_rcpt_NR1"/>
</dbReference>
<comment type="caution">
    <text evidence="10">The sequence shown here is derived from an EMBL/GenBank/DDBJ whole genome shotgun (WGS) entry which is preliminary data.</text>
</comment>
<dbReference type="PROSITE" id="PS51030">
    <property type="entry name" value="NUCLEAR_REC_DBD_2"/>
    <property type="match status" value="2"/>
</dbReference>
<dbReference type="Proteomes" id="UP000549394">
    <property type="component" value="Unassembled WGS sequence"/>
</dbReference>
<dbReference type="PANTHER" id="PTHR24082:SF473">
    <property type="entry name" value="ECDYSONE-INDUCED PROTEIN 75B, ISOFORM B"/>
    <property type="match status" value="1"/>
</dbReference>
<dbReference type="GO" id="GO:0000122">
    <property type="term" value="P:negative regulation of transcription by RNA polymerase II"/>
    <property type="evidence" value="ECO:0007669"/>
    <property type="project" value="TreeGrafter"/>
</dbReference>
<dbReference type="InterPro" id="IPR013088">
    <property type="entry name" value="Znf_NHR/GATA"/>
</dbReference>
<feature type="domain" description="Nuclear receptor" evidence="9">
    <location>
        <begin position="52"/>
        <end position="124"/>
    </location>
</feature>
<keyword evidence="11" id="KW-1185">Reference proteome</keyword>
<keyword evidence="3" id="KW-0862">Zinc</keyword>
<dbReference type="SUPFAM" id="SSF57716">
    <property type="entry name" value="Glucocorticoid receptor-like (DNA-binding domain)"/>
    <property type="match status" value="2"/>
</dbReference>
<name>A0A7I8W4L7_9ANNE</name>
<dbReference type="PRINTS" id="PR00047">
    <property type="entry name" value="STROIDFINGER"/>
</dbReference>
<keyword evidence="8" id="KW-0539">Nucleus</keyword>
<evidence type="ECO:0000256" key="6">
    <source>
        <dbReference type="ARBA" id="ARBA00023163"/>
    </source>
</evidence>
<protein>
    <submittedName>
        <fullName evidence="10">DgyrCDS10210</fullName>
    </submittedName>
</protein>
<dbReference type="GO" id="GO:0030154">
    <property type="term" value="P:cell differentiation"/>
    <property type="evidence" value="ECO:0007669"/>
    <property type="project" value="TreeGrafter"/>
</dbReference>